<evidence type="ECO:0000256" key="8">
    <source>
        <dbReference type="ARBA" id="ARBA00023242"/>
    </source>
</evidence>
<dbReference type="GO" id="GO:0016020">
    <property type="term" value="C:membrane"/>
    <property type="evidence" value="ECO:0007669"/>
    <property type="project" value="TreeGrafter"/>
</dbReference>
<dbReference type="InterPro" id="IPR007808">
    <property type="entry name" value="Elf1"/>
</dbReference>
<keyword evidence="3" id="KW-0808">Transferase</keyword>
<dbReference type="PANTHER" id="PTHR24348:SF22">
    <property type="entry name" value="NON-SPECIFIC SERINE_THREONINE PROTEIN KINASE"/>
    <property type="match status" value="1"/>
</dbReference>
<evidence type="ECO:0000256" key="10">
    <source>
        <dbReference type="SAM" id="MobiDB-lite"/>
    </source>
</evidence>
<dbReference type="InterPro" id="IPR008271">
    <property type="entry name" value="Ser/Thr_kinase_AS"/>
</dbReference>
<dbReference type="InterPro" id="IPR000719">
    <property type="entry name" value="Prot_kinase_dom"/>
</dbReference>
<reference evidence="12 13" key="1">
    <citation type="submission" date="2020-04" db="EMBL/GenBank/DDBJ databases">
        <title>Perkinsus olseni comparative genomics.</title>
        <authorList>
            <person name="Bogema D.R."/>
        </authorList>
    </citation>
    <scope>NUCLEOTIDE SEQUENCE [LARGE SCALE GENOMIC DNA]</scope>
    <source>
        <strain evidence="12">ATCC PRA-179</strain>
    </source>
</reference>
<name>A0A7J6MDK0_PEROL</name>
<keyword evidence="5 12" id="KW-0418">Kinase</keyword>
<dbReference type="GO" id="GO:0005524">
    <property type="term" value="F:ATP binding"/>
    <property type="evidence" value="ECO:0007669"/>
    <property type="project" value="UniProtKB-UniRule"/>
</dbReference>
<keyword evidence="8" id="KW-0539">Nucleus</keyword>
<dbReference type="EMBL" id="JABAHT010000027">
    <property type="protein sequence ID" value="KAF4669210.1"/>
    <property type="molecule type" value="Genomic_DNA"/>
</dbReference>
<dbReference type="PROSITE" id="PS00108">
    <property type="entry name" value="PROTEIN_KINASE_ST"/>
    <property type="match status" value="1"/>
</dbReference>
<feature type="compositionally biased region" description="Low complexity" evidence="10">
    <location>
        <begin position="771"/>
        <end position="785"/>
    </location>
</feature>
<dbReference type="Gene3D" id="2.20.25.190">
    <property type="match status" value="1"/>
</dbReference>
<protein>
    <submittedName>
        <fullName evidence="12">Serine/threonine-protein kinase ulk2</fullName>
    </submittedName>
</protein>
<evidence type="ECO:0000256" key="9">
    <source>
        <dbReference type="PROSITE-ProRule" id="PRU10141"/>
    </source>
</evidence>
<evidence type="ECO:0000256" key="7">
    <source>
        <dbReference type="ARBA" id="ARBA00022840"/>
    </source>
</evidence>
<keyword evidence="7 9" id="KW-0067">ATP-binding</keyword>
<feature type="domain" description="Protein kinase" evidence="11">
    <location>
        <begin position="793"/>
        <end position="1071"/>
    </location>
</feature>
<evidence type="ECO:0000313" key="12">
    <source>
        <dbReference type="EMBL" id="KAF4669210.1"/>
    </source>
</evidence>
<evidence type="ECO:0000256" key="6">
    <source>
        <dbReference type="ARBA" id="ARBA00022833"/>
    </source>
</evidence>
<organism evidence="12 13">
    <name type="scientific">Perkinsus olseni</name>
    <name type="common">Perkinsus atlanticus</name>
    <dbReference type="NCBI Taxonomy" id="32597"/>
    <lineage>
        <taxon>Eukaryota</taxon>
        <taxon>Sar</taxon>
        <taxon>Alveolata</taxon>
        <taxon>Perkinsozoa</taxon>
        <taxon>Perkinsea</taxon>
        <taxon>Perkinsida</taxon>
        <taxon>Perkinsidae</taxon>
        <taxon>Perkinsus</taxon>
    </lineage>
</organism>
<feature type="region of interest" description="Disordered" evidence="10">
    <location>
        <begin position="703"/>
        <end position="728"/>
    </location>
</feature>
<evidence type="ECO:0000259" key="11">
    <source>
        <dbReference type="PROSITE" id="PS50011"/>
    </source>
</evidence>
<dbReference type="PROSITE" id="PS00107">
    <property type="entry name" value="PROTEIN_KINASE_ATP"/>
    <property type="match status" value="1"/>
</dbReference>
<feature type="region of interest" description="Disordered" evidence="10">
    <location>
        <begin position="759"/>
        <end position="785"/>
    </location>
</feature>
<dbReference type="Gene3D" id="1.10.510.10">
    <property type="entry name" value="Transferase(Phosphotransferase) domain 1"/>
    <property type="match status" value="1"/>
</dbReference>
<dbReference type="PROSITE" id="PS50011">
    <property type="entry name" value="PROTEIN_KINASE_DOM"/>
    <property type="match status" value="1"/>
</dbReference>
<dbReference type="GO" id="GO:0004674">
    <property type="term" value="F:protein serine/threonine kinase activity"/>
    <property type="evidence" value="ECO:0007669"/>
    <property type="project" value="InterPro"/>
</dbReference>
<dbReference type="InterPro" id="IPR045269">
    <property type="entry name" value="Atg1-like"/>
</dbReference>
<dbReference type="SUPFAM" id="SSF56112">
    <property type="entry name" value="Protein kinase-like (PK-like)"/>
    <property type="match status" value="1"/>
</dbReference>
<dbReference type="GO" id="GO:0000407">
    <property type="term" value="C:phagophore assembly site"/>
    <property type="evidence" value="ECO:0007669"/>
    <property type="project" value="TreeGrafter"/>
</dbReference>
<evidence type="ECO:0000256" key="2">
    <source>
        <dbReference type="ARBA" id="ARBA00009730"/>
    </source>
</evidence>
<dbReference type="GO" id="GO:0000045">
    <property type="term" value="P:autophagosome assembly"/>
    <property type="evidence" value="ECO:0007669"/>
    <property type="project" value="TreeGrafter"/>
</dbReference>
<dbReference type="OrthoDB" id="187139at2759"/>
<evidence type="ECO:0000256" key="3">
    <source>
        <dbReference type="ARBA" id="ARBA00022679"/>
    </source>
</evidence>
<dbReference type="SUPFAM" id="SSF57783">
    <property type="entry name" value="Zinc beta-ribbon"/>
    <property type="match status" value="1"/>
</dbReference>
<dbReference type="GO" id="GO:0005634">
    <property type="term" value="C:nucleus"/>
    <property type="evidence" value="ECO:0007669"/>
    <property type="project" value="UniProtKB-SubCell"/>
</dbReference>
<sequence length="1508" mass="164460">MEALSRQQGNIGCRGIDDENMEQQEVLDLDSSIDAADSLRAHLAAVLVTLGEDPQVVREKLAPCETQEDVAGEAMPAMDVVESVHSTAPVNGSAAAAVRECIAFDSPQKSSSAGKTEGKAGRLWVEASKALPRPPPAKVSVEGPRKRPVERERVKSVEVLDPGGGSGGSSLFLEPTTHSLQRTMLSMSRNYVPLGGLSIDEEDDEDALKDGCYMRLDSTDAKGGSVLWSSPPSELATERSKAIAPSALMLSTMRPDMLDDQRMRLVNLSMMAASPSMAASSLGTIAVNGPLGSPCLSSCASLARSCSNSSLPAAMSPRVYDRANLAASSAAINNMHLQVRIHNGVSGEEQSRFDLPLAQAGGSPESVLFTLDRFCQHFSSCPIQRLQWLCHDGEKVTRERCDVRMLASALGHPAPLPALLLCTVPMTPACEMGVFVPRQGEGDPIRLKSLYPRRVAGTGPVELRLGTSYLPEGHVYSVVFTSQWDSGQMFTANCAVNADRMGVVLMVPSELLHAAWFQYGNDLYDVHLVIDRKYRSENRRALTVQSPSEIGSSSSGTEGSLSFEVFDMERGSNAAIDGTSPYRNTPTNWTPLKAMKAARPKPKLDTTFDCPFCNSEKSIEVKMDRQKKIGTLRCRMCHVDYQMRIQFAAGLRFKSANVVLVRGGEAICNLGAGTARRCLTASDLHEPVDVYAHWVDQCEELNQRERDERSSKRRRLDEDSLSESESGEMKVLVMGRGRKGHAARPPALVRTETVKTDDDEFHAEGGGAHHSAVGSPSRSSSSAVAGKKQVGGYILDQRIGRGSYAQVWRGHMISHPDKLVAVKVINRGTVQETSQLRQEVSALRKLRHENIVRFIDLRKSQGHFYLVLEYCEGGDLAQFMQARGGKLEPSLTRRFFAQICAGLSSLHLQPSPLIHRDIKPQNVLLSYSYLSSAENSPASSISSGPSAISDEMYILKLADFGFARSLQPTDMAATVCGSPMYMAPEILRHERYDYRADLWSIACILYEMLHGYPPYPGAQSTIELLKRIESGPAITYGSVCSTSCLDLLKRVLVKDPERRMEAELFYKHPYVIHQNEDDTPTFGRKDSPSSSSAKSIGALRPAPAKVTQPTKESGSARNAVRASPSIDRSERSQEQSLSNRMSGQSVQTERKTRTDSPLLVPNVSLAENVQDIVSGAEVFQEDDSLVEASDDASEGEFVMITEITDPKQYLEKVGAEQPTSSQDQVVTLPDRRTYASRAMSFGSQAESGADSSRVPTPTGRQSCGRTTWSGISASSMSRSSTSPAVTKYATDICRVVTEVKRVAMRVAGIQVDELGFGTVFRKDRLGNRRRTGQRISSSQQLEEYREDLCDALAILDRSQRYAELALEVADPDMATNLNRECTHSEDLRKDMLARFEGVNLGEELPTARPGRRVLSHALELGRLAAVEVALGNASQAYSKASLAVVLIDRLLADIEEGTEKFESATSLGAYRIPVTRLVEQLRAITGSRRPSGADSSGVRTPPMVTSGH</sequence>
<feature type="region of interest" description="Disordered" evidence="10">
    <location>
        <begin position="1485"/>
        <end position="1508"/>
    </location>
</feature>
<feature type="binding site" evidence="9">
    <location>
        <position position="823"/>
    </location>
    <ligand>
        <name>ATP</name>
        <dbReference type="ChEBI" id="CHEBI:30616"/>
    </ligand>
</feature>
<dbReference type="Pfam" id="PF05129">
    <property type="entry name" value="Zn_ribbon_Elf1"/>
    <property type="match status" value="1"/>
</dbReference>
<feature type="compositionally biased region" description="Polar residues" evidence="10">
    <location>
        <begin position="1107"/>
        <end position="1116"/>
    </location>
</feature>
<dbReference type="Pfam" id="PF00069">
    <property type="entry name" value="Pkinase"/>
    <property type="match status" value="1"/>
</dbReference>
<dbReference type="PANTHER" id="PTHR24348">
    <property type="entry name" value="SERINE/THREONINE-PROTEIN KINASE UNC-51-RELATED"/>
    <property type="match status" value="1"/>
</dbReference>
<feature type="compositionally biased region" description="Polar residues" evidence="10">
    <location>
        <begin position="1134"/>
        <end position="1147"/>
    </location>
</feature>
<evidence type="ECO:0000256" key="1">
    <source>
        <dbReference type="ARBA" id="ARBA00004123"/>
    </source>
</evidence>
<feature type="compositionally biased region" description="Low complexity" evidence="10">
    <location>
        <begin position="1269"/>
        <end position="1281"/>
    </location>
</feature>
<feature type="region of interest" description="Disordered" evidence="10">
    <location>
        <begin position="1240"/>
        <end position="1281"/>
    </location>
</feature>
<feature type="compositionally biased region" description="Basic and acidic residues" evidence="10">
    <location>
        <begin position="703"/>
        <end position="718"/>
    </location>
</feature>
<dbReference type="GO" id="GO:0010506">
    <property type="term" value="P:regulation of autophagy"/>
    <property type="evidence" value="ECO:0007669"/>
    <property type="project" value="InterPro"/>
</dbReference>
<dbReference type="Proteomes" id="UP000570595">
    <property type="component" value="Unassembled WGS sequence"/>
</dbReference>
<dbReference type="SMART" id="SM00220">
    <property type="entry name" value="S_TKc"/>
    <property type="match status" value="1"/>
</dbReference>
<evidence type="ECO:0000256" key="4">
    <source>
        <dbReference type="ARBA" id="ARBA00022741"/>
    </source>
</evidence>
<dbReference type="GO" id="GO:0005829">
    <property type="term" value="C:cytosol"/>
    <property type="evidence" value="ECO:0007669"/>
    <property type="project" value="TreeGrafter"/>
</dbReference>
<accession>A0A7J6MDK0</accession>
<gene>
    <name evidence="12" type="primary">ULK2</name>
    <name evidence="12" type="ORF">FOZ61_004795</name>
</gene>
<comment type="subcellular location">
    <subcellularLocation>
        <location evidence="1">Nucleus</location>
    </subcellularLocation>
</comment>
<keyword evidence="4 9" id="KW-0547">Nucleotide-binding</keyword>
<evidence type="ECO:0000256" key="5">
    <source>
        <dbReference type="ARBA" id="ARBA00022777"/>
    </source>
</evidence>
<dbReference type="InterPro" id="IPR017441">
    <property type="entry name" value="Protein_kinase_ATP_BS"/>
</dbReference>
<comment type="similarity">
    <text evidence="2">Belongs to the ELOF1 family.</text>
</comment>
<keyword evidence="6" id="KW-0862">Zinc</keyword>
<comment type="caution">
    <text evidence="12">The sequence shown here is derived from an EMBL/GenBank/DDBJ whole genome shotgun (WGS) entry which is preliminary data.</text>
</comment>
<dbReference type="InterPro" id="IPR011009">
    <property type="entry name" value="Kinase-like_dom_sf"/>
</dbReference>
<dbReference type="GO" id="GO:0005776">
    <property type="term" value="C:autophagosome"/>
    <property type="evidence" value="ECO:0007669"/>
    <property type="project" value="TreeGrafter"/>
</dbReference>
<feature type="region of interest" description="Disordered" evidence="10">
    <location>
        <begin position="1076"/>
        <end position="1159"/>
    </location>
</feature>
<feature type="compositionally biased region" description="Polar residues" evidence="10">
    <location>
        <begin position="1241"/>
        <end position="1268"/>
    </location>
</feature>
<dbReference type="InterPro" id="IPR038567">
    <property type="entry name" value="T_Elf1_sf"/>
</dbReference>
<evidence type="ECO:0000313" key="13">
    <source>
        <dbReference type="Proteomes" id="UP000570595"/>
    </source>
</evidence>
<proteinExistence type="inferred from homology"/>